<evidence type="ECO:0000313" key="2">
    <source>
        <dbReference type="EMBL" id="MSR92112.1"/>
    </source>
</evidence>
<dbReference type="Gene3D" id="3.90.950.20">
    <property type="entry name" value="CinA-like"/>
    <property type="match status" value="1"/>
</dbReference>
<feature type="domain" description="CinA C-terminal" evidence="1">
    <location>
        <begin position="4"/>
        <end position="140"/>
    </location>
</feature>
<dbReference type="AlphaFoldDB" id="A0A7X2MZU1"/>
<evidence type="ECO:0000259" key="1">
    <source>
        <dbReference type="Pfam" id="PF02464"/>
    </source>
</evidence>
<evidence type="ECO:0000313" key="3">
    <source>
        <dbReference type="Proteomes" id="UP000460287"/>
    </source>
</evidence>
<dbReference type="InterPro" id="IPR008136">
    <property type="entry name" value="CinA_C"/>
</dbReference>
<keyword evidence="3" id="KW-1185">Reference proteome</keyword>
<dbReference type="InterPro" id="IPR036653">
    <property type="entry name" value="CinA-like_C"/>
</dbReference>
<dbReference type="EMBL" id="VULX01000022">
    <property type="protein sequence ID" value="MSR92112.1"/>
    <property type="molecule type" value="Genomic_DNA"/>
</dbReference>
<dbReference type="SUPFAM" id="SSF142433">
    <property type="entry name" value="CinA-like"/>
    <property type="match status" value="1"/>
</dbReference>
<dbReference type="RefSeq" id="WP_154532011.1">
    <property type="nucleotide sequence ID" value="NZ_JAQXTV010000196.1"/>
</dbReference>
<reference evidence="2 3" key="1">
    <citation type="submission" date="2019-08" db="EMBL/GenBank/DDBJ databases">
        <title>In-depth cultivation of the pig gut microbiome towards novel bacterial diversity and tailored functional studies.</title>
        <authorList>
            <person name="Wylensek D."/>
            <person name="Hitch T.C.A."/>
            <person name="Clavel T."/>
        </authorList>
    </citation>
    <scope>NUCLEOTIDE SEQUENCE [LARGE SCALE GENOMIC DNA]</scope>
    <source>
        <strain evidence="2 3">WCA-383-APC-5B</strain>
    </source>
</reference>
<accession>A0A7X2MZU1</accession>
<comment type="caution">
    <text evidence="2">The sequence shown here is derived from an EMBL/GenBank/DDBJ whole genome shotgun (WGS) entry which is preliminary data.</text>
</comment>
<dbReference type="Proteomes" id="UP000460287">
    <property type="component" value="Unassembled WGS sequence"/>
</dbReference>
<gene>
    <name evidence="2" type="ORF">FYJ33_12095</name>
</gene>
<proteinExistence type="predicted"/>
<sequence>MNSEEVIKKIIEKKISITTMESCTGGFLISCITDVEGASTITEGGFVTYSNEQKERVGVPKETINTYGVYSSETAEKMAEVCREKMNCHIGIGVTGTLSNVDPNNSDSVQGEVYFCIKYDDKTVSKKITVPIESRHKQKEFIRDNVFNEMGKLIYSLNENF</sequence>
<dbReference type="Pfam" id="PF02464">
    <property type="entry name" value="CinA"/>
    <property type="match status" value="1"/>
</dbReference>
<organism evidence="2 3">
    <name type="scientific">Inconstantimicrobium porci</name>
    <dbReference type="NCBI Taxonomy" id="2652291"/>
    <lineage>
        <taxon>Bacteria</taxon>
        <taxon>Bacillati</taxon>
        <taxon>Bacillota</taxon>
        <taxon>Clostridia</taxon>
        <taxon>Eubacteriales</taxon>
        <taxon>Clostridiaceae</taxon>
        <taxon>Inconstantimicrobium</taxon>
    </lineage>
</organism>
<dbReference type="NCBIfam" id="TIGR00199">
    <property type="entry name" value="PncC_domain"/>
    <property type="match status" value="1"/>
</dbReference>
<name>A0A7X2MZU1_9CLOT</name>
<protein>
    <submittedName>
        <fullName evidence="2">CinA family protein</fullName>
    </submittedName>
</protein>